<evidence type="ECO:0000313" key="8">
    <source>
        <dbReference type="Proteomes" id="UP000664761"/>
    </source>
</evidence>
<keyword evidence="1 4" id="KW-0560">Oxidoreductase</keyword>
<comment type="caution">
    <text evidence="7">The sequence shown here is derived from an EMBL/GenBank/DDBJ whole genome shotgun (WGS) entry which is preliminary data.</text>
</comment>
<proteinExistence type="inferred from homology"/>
<comment type="similarity">
    <text evidence="4">Belongs to the MsrA Met sulfoxide reductase family.</text>
</comment>
<gene>
    <name evidence="4 7" type="primary">msrA</name>
    <name evidence="7" type="ORF">J0X12_10750</name>
</gene>
<dbReference type="RefSeq" id="WP_207045489.1">
    <property type="nucleotide sequence ID" value="NZ_JAFLNC010000003.1"/>
</dbReference>
<dbReference type="InterPro" id="IPR036509">
    <property type="entry name" value="Met_Sox_Rdtase_MsrA_sf"/>
</dbReference>
<evidence type="ECO:0000256" key="3">
    <source>
        <dbReference type="ARBA" id="ARBA00048782"/>
    </source>
</evidence>
<comment type="catalytic activity">
    <reaction evidence="3 4">
        <text>[thioredoxin]-disulfide + L-methionine + H2O = L-methionine (S)-S-oxide + [thioredoxin]-dithiol</text>
        <dbReference type="Rhea" id="RHEA:19993"/>
        <dbReference type="Rhea" id="RHEA-COMP:10698"/>
        <dbReference type="Rhea" id="RHEA-COMP:10700"/>
        <dbReference type="ChEBI" id="CHEBI:15377"/>
        <dbReference type="ChEBI" id="CHEBI:29950"/>
        <dbReference type="ChEBI" id="CHEBI:50058"/>
        <dbReference type="ChEBI" id="CHEBI:57844"/>
        <dbReference type="ChEBI" id="CHEBI:58772"/>
        <dbReference type="EC" id="1.8.4.11"/>
    </reaction>
</comment>
<accession>A0ABS3F6X7</accession>
<dbReference type="Gene3D" id="3.30.1060.10">
    <property type="entry name" value="Peptide methionine sulphoxide reductase MsrA"/>
    <property type="match status" value="1"/>
</dbReference>
<dbReference type="EC" id="1.8.4.11" evidence="4"/>
<sequence length="213" mass="23307">MQKLYSPFLKVLVAITTILGGAHALSSQAAAAEETAILAGGCFWCVESDFDHVPGVLETTSGYIGGKTPNPTYKIVSAGGSGYLEAVEIVFDPDKISYAKLLDIFWRSVDPTDDGGQFCDRGESYKTAIFVTSEAQKSTAEDSKAALNASGLLKNPVVTPIRTATKFYPSEDYHQNYAEINPIRYSFYRFNCGRDAKVEELWGDQAHRGIMEH</sequence>
<feature type="chain" id="PRO_5046193635" description="Peptide methionine sulfoxide reductase MsrA" evidence="5">
    <location>
        <begin position="32"/>
        <end position="213"/>
    </location>
</feature>
<protein>
    <recommendedName>
        <fullName evidence="4">Peptide methionine sulfoxide reductase MsrA</fullName>
        <shortName evidence="4">Protein-methionine-S-oxide reductase</shortName>
        <ecNumber evidence="4">1.8.4.11</ecNumber>
    </recommendedName>
    <alternativeName>
        <fullName evidence="4">Peptide-methionine (S)-S-oxide reductase</fullName>
        <shortName evidence="4">Peptide Met(O) reductase</shortName>
    </alternativeName>
</protein>
<dbReference type="SUPFAM" id="SSF55068">
    <property type="entry name" value="Peptide methionine sulfoxide reductase"/>
    <property type="match status" value="1"/>
</dbReference>
<name>A0ABS3F6X7_9PROT</name>
<dbReference type="PANTHER" id="PTHR43774:SF1">
    <property type="entry name" value="PEPTIDE METHIONINE SULFOXIDE REDUCTASE MSRA 2"/>
    <property type="match status" value="1"/>
</dbReference>
<evidence type="ECO:0000259" key="6">
    <source>
        <dbReference type="Pfam" id="PF01625"/>
    </source>
</evidence>
<feature type="signal peptide" evidence="5">
    <location>
        <begin position="1"/>
        <end position="31"/>
    </location>
</feature>
<dbReference type="PANTHER" id="PTHR43774">
    <property type="entry name" value="PEPTIDE METHIONINE SULFOXIDE REDUCTASE"/>
    <property type="match status" value="1"/>
</dbReference>
<dbReference type="EMBL" id="JAFLNC010000003">
    <property type="protein sequence ID" value="MBO0334097.1"/>
    <property type="molecule type" value="Genomic_DNA"/>
</dbReference>
<dbReference type="InterPro" id="IPR002569">
    <property type="entry name" value="Met_Sox_Rdtase_MsrA_dom"/>
</dbReference>
<keyword evidence="5" id="KW-0732">Signal</keyword>
<dbReference type="Pfam" id="PF01625">
    <property type="entry name" value="PMSR"/>
    <property type="match status" value="1"/>
</dbReference>
<evidence type="ECO:0000256" key="4">
    <source>
        <dbReference type="HAMAP-Rule" id="MF_01401"/>
    </source>
</evidence>
<dbReference type="GO" id="GO:0008113">
    <property type="term" value="F:peptide-methionine (S)-S-oxide reductase activity"/>
    <property type="evidence" value="ECO:0007669"/>
    <property type="project" value="UniProtKB-EC"/>
</dbReference>
<keyword evidence="8" id="KW-1185">Reference proteome</keyword>
<evidence type="ECO:0000256" key="1">
    <source>
        <dbReference type="ARBA" id="ARBA00023002"/>
    </source>
</evidence>
<feature type="domain" description="Peptide methionine sulphoxide reductase MsrA" evidence="6">
    <location>
        <begin position="35"/>
        <end position="185"/>
    </location>
</feature>
<organism evidence="7 8">
    <name type="scientific">Sneathiella sedimenti</name>
    <dbReference type="NCBI Taxonomy" id="2816034"/>
    <lineage>
        <taxon>Bacteria</taxon>
        <taxon>Pseudomonadati</taxon>
        <taxon>Pseudomonadota</taxon>
        <taxon>Alphaproteobacteria</taxon>
        <taxon>Sneathiellales</taxon>
        <taxon>Sneathiellaceae</taxon>
        <taxon>Sneathiella</taxon>
    </lineage>
</organism>
<comment type="function">
    <text evidence="4">Has an important function as a repair enzyme for proteins that have been inactivated by oxidation. Catalyzes the reversible oxidation-reduction of methionine sulfoxide in proteins to methionine.</text>
</comment>
<evidence type="ECO:0000313" key="7">
    <source>
        <dbReference type="EMBL" id="MBO0334097.1"/>
    </source>
</evidence>
<dbReference type="HAMAP" id="MF_01401">
    <property type="entry name" value="MsrA"/>
    <property type="match status" value="1"/>
</dbReference>
<comment type="catalytic activity">
    <reaction evidence="2 4">
        <text>L-methionyl-[protein] + [thioredoxin]-disulfide + H2O = L-methionyl-(S)-S-oxide-[protein] + [thioredoxin]-dithiol</text>
        <dbReference type="Rhea" id="RHEA:14217"/>
        <dbReference type="Rhea" id="RHEA-COMP:10698"/>
        <dbReference type="Rhea" id="RHEA-COMP:10700"/>
        <dbReference type="Rhea" id="RHEA-COMP:12313"/>
        <dbReference type="Rhea" id="RHEA-COMP:12315"/>
        <dbReference type="ChEBI" id="CHEBI:15377"/>
        <dbReference type="ChEBI" id="CHEBI:16044"/>
        <dbReference type="ChEBI" id="CHEBI:29950"/>
        <dbReference type="ChEBI" id="CHEBI:44120"/>
        <dbReference type="ChEBI" id="CHEBI:50058"/>
        <dbReference type="EC" id="1.8.4.11"/>
    </reaction>
</comment>
<feature type="active site" evidence="4">
    <location>
        <position position="42"/>
    </location>
</feature>
<evidence type="ECO:0000256" key="5">
    <source>
        <dbReference type="SAM" id="SignalP"/>
    </source>
</evidence>
<dbReference type="Proteomes" id="UP000664761">
    <property type="component" value="Unassembled WGS sequence"/>
</dbReference>
<dbReference type="NCBIfam" id="TIGR00401">
    <property type="entry name" value="msrA"/>
    <property type="match status" value="1"/>
</dbReference>
<evidence type="ECO:0000256" key="2">
    <source>
        <dbReference type="ARBA" id="ARBA00047806"/>
    </source>
</evidence>
<reference evidence="7 8" key="1">
    <citation type="submission" date="2021-03" db="EMBL/GenBank/DDBJ databases">
        <title>Sneathiella sp. CAU 1612 isolated from Kang Won-do.</title>
        <authorList>
            <person name="Kim W."/>
        </authorList>
    </citation>
    <scope>NUCLEOTIDE SEQUENCE [LARGE SCALE GENOMIC DNA]</scope>
    <source>
        <strain evidence="7 8">CAU 1612</strain>
    </source>
</reference>